<sequence>GFLLTGKYRRALLALTHLRRVRQDDPLVPLLAASAFASLACQRHLANRHFFVANACAMLTCYAQLRAPHGCQEVAYNTARILHRLGLLRHAAAGYERALSAQPEGETAEQRQRNDLRPTARAQPAGAVQVCWERGHGVPAAQGASGYSLINNHAGSAFCGLKLN</sequence>
<dbReference type="PANTHER" id="PTHR23082">
    <property type="entry name" value="TRANSCRIPTION INITIATION FACTOR IIIC TFIIIC , POLYPEPTIDE 3-RELATED"/>
    <property type="match status" value="1"/>
</dbReference>
<dbReference type="WBParaSite" id="maker-uti_cns_0014852-snap-gene-0.3-mRNA-1">
    <property type="protein sequence ID" value="maker-uti_cns_0014852-snap-gene-0.3-mRNA-1"/>
    <property type="gene ID" value="maker-uti_cns_0014852-snap-gene-0.3"/>
</dbReference>
<dbReference type="AlphaFoldDB" id="A0A1I8IPX6"/>
<keyword evidence="2" id="KW-1185">Reference proteome</keyword>
<organism evidence="2 3">
    <name type="scientific">Macrostomum lignano</name>
    <dbReference type="NCBI Taxonomy" id="282301"/>
    <lineage>
        <taxon>Eukaryota</taxon>
        <taxon>Metazoa</taxon>
        <taxon>Spiralia</taxon>
        <taxon>Lophotrochozoa</taxon>
        <taxon>Platyhelminthes</taxon>
        <taxon>Rhabditophora</taxon>
        <taxon>Macrostomorpha</taxon>
        <taxon>Macrostomida</taxon>
        <taxon>Macrostomidae</taxon>
        <taxon>Macrostomum</taxon>
    </lineage>
</organism>
<dbReference type="InterPro" id="IPR039340">
    <property type="entry name" value="Tfc4/TFIIIC-102/Sfc4"/>
</dbReference>
<dbReference type="GO" id="GO:0006383">
    <property type="term" value="P:transcription by RNA polymerase III"/>
    <property type="evidence" value="ECO:0007669"/>
    <property type="project" value="InterPro"/>
</dbReference>
<evidence type="ECO:0000313" key="2">
    <source>
        <dbReference type="Proteomes" id="UP000095280"/>
    </source>
</evidence>
<evidence type="ECO:0000256" key="1">
    <source>
        <dbReference type="SAM" id="MobiDB-lite"/>
    </source>
</evidence>
<proteinExistence type="predicted"/>
<dbReference type="Proteomes" id="UP000095280">
    <property type="component" value="Unplaced"/>
</dbReference>
<protein>
    <submittedName>
        <fullName evidence="3">TPR_REGION domain-containing protein</fullName>
    </submittedName>
</protein>
<feature type="region of interest" description="Disordered" evidence="1">
    <location>
        <begin position="99"/>
        <end position="121"/>
    </location>
</feature>
<dbReference type="PANTHER" id="PTHR23082:SF0">
    <property type="entry name" value="GENERAL TRANSCRIPTION FACTOR 3C POLYPEPTIDE 3"/>
    <property type="match status" value="1"/>
</dbReference>
<name>A0A1I8IPX6_9PLAT</name>
<evidence type="ECO:0000313" key="3">
    <source>
        <dbReference type="WBParaSite" id="maker-uti_cns_0014852-snap-gene-0.3-mRNA-1"/>
    </source>
</evidence>
<accession>A0A1I8IPX6</accession>
<reference evidence="3" key="1">
    <citation type="submission" date="2016-11" db="UniProtKB">
        <authorList>
            <consortium name="WormBaseParasite"/>
        </authorList>
    </citation>
    <scope>IDENTIFICATION</scope>
</reference>
<dbReference type="GO" id="GO:0000127">
    <property type="term" value="C:transcription factor TFIIIC complex"/>
    <property type="evidence" value="ECO:0007669"/>
    <property type="project" value="TreeGrafter"/>
</dbReference>
<feature type="compositionally biased region" description="Basic and acidic residues" evidence="1">
    <location>
        <begin position="108"/>
        <end position="118"/>
    </location>
</feature>